<protein>
    <submittedName>
        <fullName evidence="1">Uncharacterized protein</fullName>
    </submittedName>
</protein>
<organism evidence="1 2">
    <name type="scientific">Billgrantia antri</name>
    <dbReference type="NCBI Taxonomy" id="2846777"/>
    <lineage>
        <taxon>Bacteria</taxon>
        <taxon>Pseudomonadati</taxon>
        <taxon>Pseudomonadota</taxon>
        <taxon>Gammaproteobacteria</taxon>
        <taxon>Oceanospirillales</taxon>
        <taxon>Halomonadaceae</taxon>
        <taxon>Billgrantia</taxon>
    </lineage>
</organism>
<dbReference type="RefSeq" id="WP_219793041.1">
    <property type="nucleotide sequence ID" value="NZ_JAHYCA010000006.1"/>
</dbReference>
<accession>A0ABS6ZS67</accession>
<reference evidence="1 2" key="1">
    <citation type="submission" date="2021-07" db="EMBL/GenBank/DDBJ databases">
        <authorList>
            <person name="So Y."/>
        </authorList>
    </citation>
    <scope>NUCLEOTIDE SEQUENCE [LARGE SCALE GENOMIC DNA]</scope>
    <source>
        <strain evidence="1 2">Y3S6</strain>
    </source>
</reference>
<dbReference type="Proteomes" id="UP000769617">
    <property type="component" value="Unassembled WGS sequence"/>
</dbReference>
<comment type="caution">
    <text evidence="1">The sequence shown here is derived from an EMBL/GenBank/DDBJ whole genome shotgun (WGS) entry which is preliminary data.</text>
</comment>
<proteinExistence type="predicted"/>
<dbReference type="EMBL" id="JAHYCA010000006">
    <property type="protein sequence ID" value="MBW6392663.1"/>
    <property type="molecule type" value="Genomic_DNA"/>
</dbReference>
<evidence type="ECO:0000313" key="2">
    <source>
        <dbReference type="Proteomes" id="UP000769617"/>
    </source>
</evidence>
<sequence>MSTMVATTLQRCRRLYRRIWRRVGPRQYPVPDLSRESVGPLEAFYAYRGLPCLIQCRLADCRWFGPTGIAYGRDSLHPYVQSLRQYLDGECRSYRGSCLETYWQHWQPSTLAASLGVSSDTAHPWLRRVPPLSDFMPWSDVRQLQLLRTLAELSPQGEGAESSLVSETAVRQVGPKPDWFGERRLNQLVALHRAILQEGYRYQASQRLEYFHQHIVLDTLARGDEVRFLVANGQHRASVLSVLGYASVPALVHVSHRRGPSLVRREDCLSWPSVRQGIFTENQALEIFDRVFEGRPPPGFPRLARAGEATLAPGELEIAPCAQVMPEGSPTERH</sequence>
<name>A0ABS6ZS67_9GAMM</name>
<gene>
    <name evidence="1" type="ORF">KPL81_16030</name>
</gene>
<evidence type="ECO:0000313" key="1">
    <source>
        <dbReference type="EMBL" id="MBW6392663.1"/>
    </source>
</evidence>
<keyword evidence="2" id="KW-1185">Reference proteome</keyword>